<dbReference type="Proteomes" id="UP001156102">
    <property type="component" value="Unassembled WGS sequence"/>
</dbReference>
<dbReference type="InterPro" id="IPR029033">
    <property type="entry name" value="His_PPase_superfam"/>
</dbReference>
<sequence>MTEICLVRHGQTDWNLQEIIQGREDIPLNETGRLQAAQSADLLRQESWDIVVSSPLGRARETAQAIAAAIGMDEVYLDERFIERNFGAASGRPTMEVRDSIAAGTVADMESEEEIVERCFAALCDIARQHQGKRIVIVAHAHAIKAMLHAIAPDEVHFRTPLENACANYVRLQEGEWSILRYNVADHIQV</sequence>
<gene>
    <name evidence="3" type="ORF">NK662_17240</name>
</gene>
<feature type="binding site" evidence="2">
    <location>
        <begin position="8"/>
        <end position="15"/>
    </location>
    <ligand>
        <name>substrate</name>
    </ligand>
</feature>
<reference evidence="3" key="1">
    <citation type="submission" date="2022-07" db="EMBL/GenBank/DDBJ databases">
        <authorList>
            <person name="Li W.-J."/>
            <person name="Deng Q.-Q."/>
        </authorList>
    </citation>
    <scope>NUCLEOTIDE SEQUENCE</scope>
    <source>
        <strain evidence="3">SYSU M60031</strain>
    </source>
</reference>
<evidence type="ECO:0000313" key="3">
    <source>
        <dbReference type="EMBL" id="MCP8970269.1"/>
    </source>
</evidence>
<dbReference type="CDD" id="cd07067">
    <property type="entry name" value="HP_PGM_like"/>
    <property type="match status" value="1"/>
</dbReference>
<keyword evidence="4" id="KW-1185">Reference proteome</keyword>
<dbReference type="Pfam" id="PF00300">
    <property type="entry name" value="His_Phos_1"/>
    <property type="match status" value="1"/>
</dbReference>
<protein>
    <submittedName>
        <fullName evidence="3">Histidine phosphatase family protein</fullName>
    </submittedName>
</protein>
<dbReference type="EMBL" id="JANCLT010000010">
    <property type="protein sequence ID" value="MCP8970269.1"/>
    <property type="molecule type" value="Genomic_DNA"/>
</dbReference>
<dbReference type="Gene3D" id="3.40.50.1240">
    <property type="entry name" value="Phosphoglycerate mutase-like"/>
    <property type="match status" value="1"/>
</dbReference>
<dbReference type="PANTHER" id="PTHR48100">
    <property type="entry name" value="BROAD-SPECIFICITY PHOSPHATASE YOR283W-RELATED"/>
    <property type="match status" value="1"/>
</dbReference>
<dbReference type="GO" id="GO:0016791">
    <property type="term" value="F:phosphatase activity"/>
    <property type="evidence" value="ECO:0007669"/>
    <property type="project" value="TreeGrafter"/>
</dbReference>
<proteinExistence type="predicted"/>
<comment type="caution">
    <text evidence="3">The sequence shown here is derived from an EMBL/GenBank/DDBJ whole genome shotgun (WGS) entry which is preliminary data.</text>
</comment>
<dbReference type="AlphaFoldDB" id="A0AA42BS75"/>
<feature type="active site" description="Proton donor/acceptor" evidence="1">
    <location>
        <position position="83"/>
    </location>
</feature>
<accession>A0AA42BS75</accession>
<dbReference type="SMART" id="SM00855">
    <property type="entry name" value="PGAM"/>
    <property type="match status" value="1"/>
</dbReference>
<organism evidence="3 4">
    <name type="scientific">Ectobacillus ponti</name>
    <dbReference type="NCBI Taxonomy" id="2961894"/>
    <lineage>
        <taxon>Bacteria</taxon>
        <taxon>Bacillati</taxon>
        <taxon>Bacillota</taxon>
        <taxon>Bacilli</taxon>
        <taxon>Bacillales</taxon>
        <taxon>Bacillaceae</taxon>
        <taxon>Ectobacillus</taxon>
    </lineage>
</organism>
<dbReference type="InterPro" id="IPR013078">
    <property type="entry name" value="His_Pase_superF_clade-1"/>
</dbReference>
<feature type="binding site" evidence="2">
    <location>
        <position position="58"/>
    </location>
    <ligand>
        <name>substrate</name>
    </ligand>
</feature>
<dbReference type="RefSeq" id="WP_254760186.1">
    <property type="nucleotide sequence ID" value="NZ_JANCLT010000010.1"/>
</dbReference>
<evidence type="ECO:0000313" key="4">
    <source>
        <dbReference type="Proteomes" id="UP001156102"/>
    </source>
</evidence>
<name>A0AA42BS75_9BACI</name>
<evidence type="ECO:0000256" key="2">
    <source>
        <dbReference type="PIRSR" id="PIRSR613078-2"/>
    </source>
</evidence>
<dbReference type="InterPro" id="IPR001345">
    <property type="entry name" value="PG/BPGM_mutase_AS"/>
</dbReference>
<dbReference type="SUPFAM" id="SSF53254">
    <property type="entry name" value="Phosphoglycerate mutase-like"/>
    <property type="match status" value="1"/>
</dbReference>
<dbReference type="GO" id="GO:0005737">
    <property type="term" value="C:cytoplasm"/>
    <property type="evidence" value="ECO:0007669"/>
    <property type="project" value="TreeGrafter"/>
</dbReference>
<dbReference type="PROSITE" id="PS00175">
    <property type="entry name" value="PG_MUTASE"/>
    <property type="match status" value="1"/>
</dbReference>
<evidence type="ECO:0000256" key="1">
    <source>
        <dbReference type="PIRSR" id="PIRSR613078-1"/>
    </source>
</evidence>
<feature type="active site" description="Tele-phosphohistidine intermediate" evidence="1">
    <location>
        <position position="9"/>
    </location>
</feature>
<dbReference type="PANTHER" id="PTHR48100:SF59">
    <property type="entry name" value="ADENOSYLCOBALAMIN_ALPHA-RIBAZOLE PHOSPHATASE"/>
    <property type="match status" value="1"/>
</dbReference>
<dbReference type="InterPro" id="IPR050275">
    <property type="entry name" value="PGM_Phosphatase"/>
</dbReference>